<reference evidence="2 3" key="1">
    <citation type="submission" date="2020-08" db="EMBL/GenBank/DDBJ databases">
        <title>Genomic Encyclopedia of Type Strains, Phase IV (KMG-V): Genome sequencing to study the core and pangenomes of soil and plant-associated prokaryotes.</title>
        <authorList>
            <person name="Whitman W."/>
        </authorList>
    </citation>
    <scope>NUCLEOTIDE SEQUENCE [LARGE SCALE GENOMIC DNA]</scope>
    <source>
        <strain evidence="2 3">X5P2</strain>
    </source>
</reference>
<dbReference type="SMART" id="SM00418">
    <property type="entry name" value="HTH_ARSR"/>
    <property type="match status" value="1"/>
</dbReference>
<accession>A0A9X0QBB2</accession>
<dbReference type="AlphaFoldDB" id="A0A9X0QBB2"/>
<dbReference type="InterPro" id="IPR043519">
    <property type="entry name" value="NT_sf"/>
</dbReference>
<comment type="caution">
    <text evidence="2">The sequence shown here is derived from an EMBL/GenBank/DDBJ whole genome shotgun (WGS) entry which is preliminary data.</text>
</comment>
<dbReference type="Proteomes" id="UP000535182">
    <property type="component" value="Unassembled WGS sequence"/>
</dbReference>
<sequence>MRNSPILEALFSETRSKILATLLLQSEKRWFLTELAQYLGTSPSSLQREVEALSKAGLLEQTKDGRRVYFKADTNSPVFSDLKGLLEKTAGIIPILREEVDAFGDRIKLAFVYGSTARSEESSQSDVDLMIVGDVGLSDLVPSLRRAELRFGRPVNPTVYSPKEFKTKALNQNHFLTTVLRGSKEFVKGDDGELAAVVG</sequence>
<dbReference type="InterPro" id="IPR036390">
    <property type="entry name" value="WH_DNA-bd_sf"/>
</dbReference>
<proteinExistence type="predicted"/>
<name>A0A9X0QBB2_9BACT</name>
<dbReference type="InterPro" id="IPR011991">
    <property type="entry name" value="ArsR-like_HTH"/>
</dbReference>
<evidence type="ECO:0000313" key="3">
    <source>
        <dbReference type="Proteomes" id="UP000535182"/>
    </source>
</evidence>
<protein>
    <submittedName>
        <fullName evidence="2">DNA-binding transcriptional ArsR family regulator</fullName>
    </submittedName>
</protein>
<dbReference type="InterPro" id="IPR036388">
    <property type="entry name" value="WH-like_DNA-bd_sf"/>
</dbReference>
<evidence type="ECO:0000313" key="2">
    <source>
        <dbReference type="EMBL" id="MBB5327194.1"/>
    </source>
</evidence>
<evidence type="ECO:0000259" key="1">
    <source>
        <dbReference type="PROSITE" id="PS50987"/>
    </source>
</evidence>
<keyword evidence="3" id="KW-1185">Reference proteome</keyword>
<dbReference type="GO" id="GO:0003677">
    <property type="term" value="F:DNA binding"/>
    <property type="evidence" value="ECO:0007669"/>
    <property type="project" value="UniProtKB-KW"/>
</dbReference>
<dbReference type="GO" id="GO:0003700">
    <property type="term" value="F:DNA-binding transcription factor activity"/>
    <property type="evidence" value="ECO:0007669"/>
    <property type="project" value="InterPro"/>
</dbReference>
<dbReference type="SUPFAM" id="SSF46785">
    <property type="entry name" value="Winged helix' DNA-binding domain"/>
    <property type="match status" value="1"/>
</dbReference>
<feature type="domain" description="HTH arsR-type" evidence="1">
    <location>
        <begin position="1"/>
        <end position="93"/>
    </location>
</feature>
<dbReference type="Gene3D" id="1.10.10.10">
    <property type="entry name" value="Winged helix-like DNA-binding domain superfamily/Winged helix DNA-binding domain"/>
    <property type="match status" value="1"/>
</dbReference>
<dbReference type="Pfam" id="PF01909">
    <property type="entry name" value="NTP_transf_2"/>
    <property type="match status" value="1"/>
</dbReference>
<dbReference type="PROSITE" id="PS50987">
    <property type="entry name" value="HTH_ARSR_2"/>
    <property type="match status" value="1"/>
</dbReference>
<dbReference type="InterPro" id="IPR001845">
    <property type="entry name" value="HTH_ArsR_DNA-bd_dom"/>
</dbReference>
<dbReference type="CDD" id="cd05403">
    <property type="entry name" value="NT_KNTase_like"/>
    <property type="match status" value="1"/>
</dbReference>
<organism evidence="2 3">
    <name type="scientific">Tunturiibacter gelidiferens</name>
    <dbReference type="NCBI Taxonomy" id="3069689"/>
    <lineage>
        <taxon>Bacteria</taxon>
        <taxon>Pseudomonadati</taxon>
        <taxon>Acidobacteriota</taxon>
        <taxon>Terriglobia</taxon>
        <taxon>Terriglobales</taxon>
        <taxon>Acidobacteriaceae</taxon>
        <taxon>Tunturiibacter</taxon>
    </lineage>
</organism>
<gene>
    <name evidence="2" type="ORF">HDF14_000799</name>
</gene>
<dbReference type="Gene3D" id="3.30.460.10">
    <property type="entry name" value="Beta Polymerase, domain 2"/>
    <property type="match status" value="1"/>
</dbReference>
<dbReference type="SUPFAM" id="SSF81301">
    <property type="entry name" value="Nucleotidyltransferase"/>
    <property type="match status" value="1"/>
</dbReference>
<dbReference type="RefSeq" id="WP_183973744.1">
    <property type="nucleotide sequence ID" value="NZ_JACHEB010000002.1"/>
</dbReference>
<dbReference type="CDD" id="cd00090">
    <property type="entry name" value="HTH_ARSR"/>
    <property type="match status" value="1"/>
</dbReference>
<dbReference type="GO" id="GO:0016779">
    <property type="term" value="F:nucleotidyltransferase activity"/>
    <property type="evidence" value="ECO:0007669"/>
    <property type="project" value="InterPro"/>
</dbReference>
<dbReference type="InterPro" id="IPR002934">
    <property type="entry name" value="Polymerase_NTP_transf_dom"/>
</dbReference>
<keyword evidence="2" id="KW-0238">DNA-binding</keyword>
<dbReference type="EMBL" id="JACHEB010000002">
    <property type="protein sequence ID" value="MBB5327194.1"/>
    <property type="molecule type" value="Genomic_DNA"/>
</dbReference>